<dbReference type="EMBL" id="LWQS01000103">
    <property type="protein sequence ID" value="OAN38278.1"/>
    <property type="molecule type" value="Genomic_DNA"/>
</dbReference>
<dbReference type="Pfam" id="PF04717">
    <property type="entry name" value="Phage_base_V"/>
    <property type="match status" value="1"/>
</dbReference>
<reference evidence="2 3" key="1">
    <citation type="submission" date="2016-04" db="EMBL/GenBank/DDBJ databases">
        <title>Chloroflexus islandicus sp. nov., a thermophilic filamentous anoxygenic phototrophic bacterium from geyser Strokkur (Iceland).</title>
        <authorList>
            <person name="Gaisin V.A."/>
            <person name="Kalashnikov A.M."/>
            <person name="Sukhacheva M.V."/>
            <person name="Grouzdev D.S."/>
            <person name="Ivanov T.M."/>
            <person name="Kuznetsov B."/>
            <person name="Gorlenko V.M."/>
        </authorList>
    </citation>
    <scope>NUCLEOTIDE SEQUENCE [LARGE SCALE GENOMIC DNA]</scope>
    <source>
        <strain evidence="3">isl-2</strain>
    </source>
</reference>
<comment type="caution">
    <text evidence="2">The sequence shown here is derived from an EMBL/GenBank/DDBJ whole genome shotgun (WGS) entry which is preliminary data.</text>
</comment>
<evidence type="ECO:0000313" key="3">
    <source>
        <dbReference type="Proteomes" id="UP000078287"/>
    </source>
</evidence>
<organism evidence="2 3">
    <name type="scientific">Chloroflexus islandicus</name>
    <dbReference type="NCBI Taxonomy" id="1707952"/>
    <lineage>
        <taxon>Bacteria</taxon>
        <taxon>Bacillati</taxon>
        <taxon>Chloroflexota</taxon>
        <taxon>Chloroflexia</taxon>
        <taxon>Chloroflexales</taxon>
        <taxon>Chloroflexineae</taxon>
        <taxon>Chloroflexaceae</taxon>
        <taxon>Chloroflexus</taxon>
    </lineage>
</organism>
<dbReference type="Proteomes" id="UP000078287">
    <property type="component" value="Unassembled WGS sequence"/>
</dbReference>
<proteinExistence type="predicted"/>
<dbReference type="Gene3D" id="2.40.50.230">
    <property type="entry name" value="Gp5 N-terminal domain"/>
    <property type="match status" value="1"/>
</dbReference>
<name>A0A178LXB2_9CHLR</name>
<dbReference type="InterPro" id="IPR037026">
    <property type="entry name" value="Vgr_OB-fold_dom_sf"/>
</dbReference>
<feature type="domain" description="Gp5/Type VI secretion system Vgr protein OB-fold" evidence="1">
    <location>
        <begin position="8"/>
        <end position="82"/>
    </location>
</feature>
<protein>
    <submittedName>
        <fullName evidence="2">Baseplate assembly protein</fullName>
    </submittedName>
</protein>
<dbReference type="AlphaFoldDB" id="A0A178LXB2"/>
<dbReference type="STRING" id="1707952.A6A03_05150"/>
<evidence type="ECO:0000259" key="1">
    <source>
        <dbReference type="Pfam" id="PF04717"/>
    </source>
</evidence>
<evidence type="ECO:0000313" key="2">
    <source>
        <dbReference type="EMBL" id="OAN38278.1"/>
    </source>
</evidence>
<dbReference type="OrthoDB" id="9762420at2"/>
<dbReference type="RefSeq" id="WP_066791275.1">
    <property type="nucleotide sequence ID" value="NZ_LWQS01000103.1"/>
</dbReference>
<keyword evidence="3" id="KW-1185">Reference proteome</keyword>
<dbReference type="InterPro" id="IPR006531">
    <property type="entry name" value="Gp5/Vgr_OB"/>
</dbReference>
<dbReference type="SUPFAM" id="SSF69255">
    <property type="entry name" value="gp5 N-terminal domain-like"/>
    <property type="match status" value="1"/>
</dbReference>
<gene>
    <name evidence="2" type="ORF">A6A03_05150</name>
</gene>
<sequence>MSQFFGKYRGKVENNLDPLQQGRVQVSVPAVLGEGRASWAMPCVPFAGNGVGLFLIPPTGANVWIEFEGGDPDYPIWSGCFWGTGEAPASPAVAEMKVLKTAAGTITINELPGVGGITIETATGAKIALTATGIEITNGQGGSIKLTGPQISLNDGALEVM</sequence>
<accession>A0A178LXB2</accession>